<sequence>MKVANGEVFAANEPMVTILKIAWPVKTSYALVKLANKLSAQFTIIEETRQNLVQKHGEYDDELRSMAVKDDSPKFKAFLAEYNELMDQETELVIQMVKLPAEVGGEPMLVEPRVLMALEKFVEAE</sequence>
<gene>
    <name evidence="1" type="ORF">LCGC14_2381120</name>
</gene>
<dbReference type="AlphaFoldDB" id="A0A0F9C0X5"/>
<evidence type="ECO:0000313" key="1">
    <source>
        <dbReference type="EMBL" id="KKL27840.1"/>
    </source>
</evidence>
<reference evidence="1" key="1">
    <citation type="journal article" date="2015" name="Nature">
        <title>Complex archaea that bridge the gap between prokaryotes and eukaryotes.</title>
        <authorList>
            <person name="Spang A."/>
            <person name="Saw J.H."/>
            <person name="Jorgensen S.L."/>
            <person name="Zaremba-Niedzwiedzka K."/>
            <person name="Martijn J."/>
            <person name="Lind A.E."/>
            <person name="van Eijk R."/>
            <person name="Schleper C."/>
            <person name="Guy L."/>
            <person name="Ettema T.J."/>
        </authorList>
    </citation>
    <scope>NUCLEOTIDE SEQUENCE</scope>
</reference>
<name>A0A0F9C0X5_9ZZZZ</name>
<comment type="caution">
    <text evidence="1">The sequence shown here is derived from an EMBL/GenBank/DDBJ whole genome shotgun (WGS) entry which is preliminary data.</text>
</comment>
<dbReference type="EMBL" id="LAZR01035315">
    <property type="protein sequence ID" value="KKL27840.1"/>
    <property type="molecule type" value="Genomic_DNA"/>
</dbReference>
<accession>A0A0F9C0X5</accession>
<protein>
    <submittedName>
        <fullName evidence="1">Uncharacterized protein</fullName>
    </submittedName>
</protein>
<organism evidence="1">
    <name type="scientific">marine sediment metagenome</name>
    <dbReference type="NCBI Taxonomy" id="412755"/>
    <lineage>
        <taxon>unclassified sequences</taxon>
        <taxon>metagenomes</taxon>
        <taxon>ecological metagenomes</taxon>
    </lineage>
</organism>
<proteinExistence type="predicted"/>